<keyword evidence="3" id="KW-0460">Magnesium</keyword>
<keyword evidence="1" id="KW-0479">Metal-binding</keyword>
<evidence type="ECO:0000256" key="2">
    <source>
        <dbReference type="ARBA" id="ARBA00022801"/>
    </source>
</evidence>
<evidence type="ECO:0000256" key="1">
    <source>
        <dbReference type="ARBA" id="ARBA00022723"/>
    </source>
</evidence>
<name>A0AAV9SNQ3_9TELE</name>
<reference evidence="4 5" key="1">
    <citation type="submission" date="2021-06" db="EMBL/GenBank/DDBJ databases">
        <authorList>
            <person name="Palmer J.M."/>
        </authorList>
    </citation>
    <scope>NUCLEOTIDE SEQUENCE [LARGE SCALE GENOMIC DNA]</scope>
    <source>
        <strain evidence="4 5">MEX-2019</strain>
        <tissue evidence="4">Muscle</tissue>
    </source>
</reference>
<comment type="caution">
    <text evidence="4">The sequence shown here is derived from an EMBL/GenBank/DDBJ whole genome shotgun (WGS) entry which is preliminary data.</text>
</comment>
<dbReference type="Proteomes" id="UP001311232">
    <property type="component" value="Unassembled WGS sequence"/>
</dbReference>
<evidence type="ECO:0000313" key="5">
    <source>
        <dbReference type="Proteomes" id="UP001311232"/>
    </source>
</evidence>
<evidence type="ECO:0008006" key="6">
    <source>
        <dbReference type="Google" id="ProtNLM"/>
    </source>
</evidence>
<protein>
    <recommendedName>
        <fullName evidence="6">Cytosolic purine 5'-nucleotidase</fullName>
    </recommendedName>
</protein>
<dbReference type="EMBL" id="JAHHUM010000107">
    <property type="protein sequence ID" value="KAK5622525.1"/>
    <property type="molecule type" value="Genomic_DNA"/>
</dbReference>
<dbReference type="GO" id="GO:0046872">
    <property type="term" value="F:metal ion binding"/>
    <property type="evidence" value="ECO:0007669"/>
    <property type="project" value="UniProtKB-KW"/>
</dbReference>
<dbReference type="Pfam" id="PF05761">
    <property type="entry name" value="5_nucleotid"/>
    <property type="match status" value="1"/>
</dbReference>
<proteinExistence type="predicted"/>
<evidence type="ECO:0000313" key="4">
    <source>
        <dbReference type="EMBL" id="KAK5622525.1"/>
    </source>
</evidence>
<dbReference type="GO" id="GO:0016787">
    <property type="term" value="F:hydrolase activity"/>
    <property type="evidence" value="ECO:0007669"/>
    <property type="project" value="UniProtKB-KW"/>
</dbReference>
<accession>A0AAV9SNQ3</accession>
<keyword evidence="2" id="KW-0378">Hydrolase</keyword>
<dbReference type="InterPro" id="IPR008380">
    <property type="entry name" value="HAD-SF_hydro_IG_5-nucl"/>
</dbReference>
<gene>
    <name evidence="4" type="ORF">CRENBAI_002124</name>
</gene>
<evidence type="ECO:0000256" key="3">
    <source>
        <dbReference type="ARBA" id="ARBA00022842"/>
    </source>
</evidence>
<dbReference type="AlphaFoldDB" id="A0AAV9SNQ3"/>
<sequence length="106" mass="11700">MDRHAMKKYRREPYHRIFVNRSLAMEKIKCFGFDMDYTLADSAPAFGLHTSKNKPSPTLKSRSHLFVGFSSGGSPDVGICLQFLCGSAGPIGVGMARDFPDAQLLT</sequence>
<dbReference type="InterPro" id="IPR036412">
    <property type="entry name" value="HAD-like_sf"/>
</dbReference>
<dbReference type="SUPFAM" id="SSF56784">
    <property type="entry name" value="HAD-like"/>
    <property type="match status" value="1"/>
</dbReference>
<keyword evidence="5" id="KW-1185">Reference proteome</keyword>
<organism evidence="4 5">
    <name type="scientific">Crenichthys baileyi</name>
    <name type="common">White River springfish</name>
    <dbReference type="NCBI Taxonomy" id="28760"/>
    <lineage>
        <taxon>Eukaryota</taxon>
        <taxon>Metazoa</taxon>
        <taxon>Chordata</taxon>
        <taxon>Craniata</taxon>
        <taxon>Vertebrata</taxon>
        <taxon>Euteleostomi</taxon>
        <taxon>Actinopterygii</taxon>
        <taxon>Neopterygii</taxon>
        <taxon>Teleostei</taxon>
        <taxon>Neoteleostei</taxon>
        <taxon>Acanthomorphata</taxon>
        <taxon>Ovalentaria</taxon>
        <taxon>Atherinomorphae</taxon>
        <taxon>Cyprinodontiformes</taxon>
        <taxon>Goodeidae</taxon>
        <taxon>Crenichthys</taxon>
    </lineage>
</organism>